<accession>A0A1H3W5B8</accession>
<keyword evidence="1" id="KW-0175">Coiled coil</keyword>
<dbReference type="RefSeq" id="WP_091393127.1">
    <property type="nucleotide sequence ID" value="NZ_FNQY01000002.1"/>
</dbReference>
<gene>
    <name evidence="2" type="ORF">SAMN05192529_102147</name>
</gene>
<reference evidence="2 3" key="1">
    <citation type="submission" date="2016-10" db="EMBL/GenBank/DDBJ databases">
        <authorList>
            <person name="de Groot N.N."/>
        </authorList>
    </citation>
    <scope>NUCLEOTIDE SEQUENCE [LARGE SCALE GENOMIC DNA]</scope>
    <source>
        <strain evidence="2 3">Vu-144</strain>
    </source>
</reference>
<feature type="coiled-coil region" evidence="1">
    <location>
        <begin position="72"/>
        <end position="127"/>
    </location>
</feature>
<sequence length="154" mass="17828">MTTILITALLCIIFFFLGAYAEFRAYIKEKRSLKESLESESRLKKSFKKRYYDMMDSRDDHQKKMISANSSITVIQYENNNLKEKIKDLNNQLKGLSDSRDMYFKIIRNAEDDVKQRASRIRELEAALARAEGLNRAFAGGGITTKLNSKDVRL</sequence>
<keyword evidence="3" id="KW-1185">Reference proteome</keyword>
<dbReference type="Proteomes" id="UP000199041">
    <property type="component" value="Unassembled WGS sequence"/>
</dbReference>
<evidence type="ECO:0000313" key="2">
    <source>
        <dbReference type="EMBL" id="SDZ82295.1"/>
    </source>
</evidence>
<dbReference type="EMBL" id="FNQY01000002">
    <property type="protein sequence ID" value="SDZ82295.1"/>
    <property type="molecule type" value="Genomic_DNA"/>
</dbReference>
<protein>
    <submittedName>
        <fullName evidence="2">Uncharacterized protein</fullName>
    </submittedName>
</protein>
<dbReference type="STRING" id="551991.SAMN05192529_102147"/>
<evidence type="ECO:0000256" key="1">
    <source>
        <dbReference type="SAM" id="Coils"/>
    </source>
</evidence>
<dbReference type="AlphaFoldDB" id="A0A1H3W5B8"/>
<proteinExistence type="predicted"/>
<name>A0A1H3W5B8_9BACT</name>
<organism evidence="2 3">
    <name type="scientific">Arachidicoccus rhizosphaerae</name>
    <dbReference type="NCBI Taxonomy" id="551991"/>
    <lineage>
        <taxon>Bacteria</taxon>
        <taxon>Pseudomonadati</taxon>
        <taxon>Bacteroidota</taxon>
        <taxon>Chitinophagia</taxon>
        <taxon>Chitinophagales</taxon>
        <taxon>Chitinophagaceae</taxon>
        <taxon>Arachidicoccus</taxon>
    </lineage>
</organism>
<evidence type="ECO:0000313" key="3">
    <source>
        <dbReference type="Proteomes" id="UP000199041"/>
    </source>
</evidence>